<dbReference type="PANTHER" id="PTHR43566">
    <property type="entry name" value="CONSERVED PROTEIN"/>
    <property type="match status" value="1"/>
</dbReference>
<evidence type="ECO:0008006" key="5">
    <source>
        <dbReference type="Google" id="ProtNLM"/>
    </source>
</evidence>
<dbReference type="Pfam" id="PF13173">
    <property type="entry name" value="AAA_14"/>
    <property type="match status" value="1"/>
</dbReference>
<reference evidence="3 4" key="1">
    <citation type="journal article" date="2013" name="Genome Announc.">
        <title>Draft genome sequences for three mercury-methylating, sulfate-reducing bacteria.</title>
        <authorList>
            <person name="Brown S.D."/>
            <person name="Hurt R.A.Jr."/>
            <person name="Gilmour C.C."/>
            <person name="Elias D.A."/>
        </authorList>
    </citation>
    <scope>NUCLEOTIDE SEQUENCE [LARGE SCALE GENOMIC DNA]</scope>
    <source>
        <strain evidence="3 4">DSM 16529</strain>
    </source>
</reference>
<dbReference type="STRING" id="1121439.dsat_0564"/>
<proteinExistence type="predicted"/>
<dbReference type="PATRIC" id="fig|1121439.3.peg.1921"/>
<comment type="caution">
    <text evidence="3">The sequence shown here is derived from an EMBL/GenBank/DDBJ whole genome shotgun (WGS) entry which is preliminary data.</text>
</comment>
<feature type="domain" description="DUF4143" evidence="2">
    <location>
        <begin position="178"/>
        <end position="334"/>
    </location>
</feature>
<dbReference type="OrthoDB" id="9783412at2"/>
<dbReference type="EMBL" id="ATHI01000026">
    <property type="protein sequence ID" value="EPR33123.1"/>
    <property type="molecule type" value="Genomic_DNA"/>
</dbReference>
<accession>S7ULB0</accession>
<dbReference type="AlphaFoldDB" id="S7ULB0"/>
<evidence type="ECO:0000259" key="2">
    <source>
        <dbReference type="Pfam" id="PF13635"/>
    </source>
</evidence>
<protein>
    <recommendedName>
        <fullName evidence="5">ATPase</fullName>
    </recommendedName>
</protein>
<dbReference type="Pfam" id="PF13635">
    <property type="entry name" value="DUF4143"/>
    <property type="match status" value="1"/>
</dbReference>
<dbReference type="eggNOG" id="COG1373">
    <property type="taxonomic scope" value="Bacteria"/>
</dbReference>
<name>S7ULB0_9BACT</name>
<organism evidence="3 4">
    <name type="scientific">Alkalidesulfovibrio alkalitolerans DSM 16529</name>
    <dbReference type="NCBI Taxonomy" id="1121439"/>
    <lineage>
        <taxon>Bacteria</taxon>
        <taxon>Pseudomonadati</taxon>
        <taxon>Thermodesulfobacteriota</taxon>
        <taxon>Desulfovibrionia</taxon>
        <taxon>Desulfovibrionales</taxon>
        <taxon>Desulfovibrionaceae</taxon>
        <taxon>Alkalidesulfovibrio</taxon>
    </lineage>
</organism>
<evidence type="ECO:0000259" key="1">
    <source>
        <dbReference type="Pfam" id="PF13173"/>
    </source>
</evidence>
<dbReference type="PANTHER" id="PTHR43566:SF2">
    <property type="entry name" value="DUF4143 DOMAIN-CONTAINING PROTEIN"/>
    <property type="match status" value="1"/>
</dbReference>
<dbReference type="InterPro" id="IPR027417">
    <property type="entry name" value="P-loop_NTPase"/>
</dbReference>
<sequence length="388" mass="43164">MISRILSDKLLYLLDSFPAVALLGPRQAGKTTLALEVAGDIDSMYLDLESEADKAKLTDAELFLEGHEDKLVILGEVQRLPNLFQPLRSLIDKGRRRGKKVGRFLLLGSASMDLLRQSGESLAGRIAYLELQPFNLLEVGSKRGDALWLRGGFPDSFLAPSEPKSMLWRRNFIRTYLERDIPQFGPRIPAETLQRFWTMLAHSQGGLFNASQLARGLGVTGKTVSTYLDLLVDLLLVRRLPPMHRNVGKRLVKSPKVYVRDSGLVHALLGIGDMDSLLGHPVVGLSWEGFAIENLLSVVPEETRAGFYRTSAGAEIDLVLELPGGKLWAVEFKRGLAPRLEKGFHHAREDMQPERSFVVYAGQDRYKLAADVEAISLEGLMHELRGLS</sequence>
<dbReference type="InterPro" id="IPR041682">
    <property type="entry name" value="AAA_14"/>
</dbReference>
<evidence type="ECO:0000313" key="3">
    <source>
        <dbReference type="EMBL" id="EPR33123.1"/>
    </source>
</evidence>
<dbReference type="SUPFAM" id="SSF52540">
    <property type="entry name" value="P-loop containing nucleoside triphosphate hydrolases"/>
    <property type="match status" value="1"/>
</dbReference>
<dbReference type="Proteomes" id="UP000014975">
    <property type="component" value="Unassembled WGS sequence"/>
</dbReference>
<dbReference type="InterPro" id="IPR025420">
    <property type="entry name" value="DUF4143"/>
</dbReference>
<feature type="domain" description="AAA" evidence="1">
    <location>
        <begin position="18"/>
        <end position="138"/>
    </location>
</feature>
<keyword evidence="4" id="KW-1185">Reference proteome</keyword>
<gene>
    <name evidence="3" type="ORF">dsat_0564</name>
</gene>
<evidence type="ECO:0000313" key="4">
    <source>
        <dbReference type="Proteomes" id="UP000014975"/>
    </source>
</evidence>